<evidence type="ECO:0000256" key="5">
    <source>
        <dbReference type="ARBA" id="ARBA00022827"/>
    </source>
</evidence>
<evidence type="ECO:0000256" key="8">
    <source>
        <dbReference type="SAM" id="SignalP"/>
    </source>
</evidence>
<dbReference type="Pfam" id="PF01565">
    <property type="entry name" value="FAD_binding_4"/>
    <property type="match status" value="1"/>
</dbReference>
<evidence type="ECO:0000256" key="7">
    <source>
        <dbReference type="ARBA" id="ARBA00023180"/>
    </source>
</evidence>
<keyword evidence="11" id="KW-1185">Reference proteome</keyword>
<keyword evidence="3" id="KW-0285">Flavoprotein</keyword>
<evidence type="ECO:0000256" key="1">
    <source>
        <dbReference type="ARBA" id="ARBA00001974"/>
    </source>
</evidence>
<protein>
    <recommendedName>
        <fullName evidence="9">FAD-binding PCMH-type domain-containing protein</fullName>
    </recommendedName>
</protein>
<dbReference type="Proteomes" id="UP000655225">
    <property type="component" value="Unassembled WGS sequence"/>
</dbReference>
<dbReference type="GO" id="GO:0016491">
    <property type="term" value="F:oxidoreductase activity"/>
    <property type="evidence" value="ECO:0007669"/>
    <property type="project" value="InterPro"/>
</dbReference>
<dbReference type="PROSITE" id="PS51387">
    <property type="entry name" value="FAD_PCMH"/>
    <property type="match status" value="1"/>
</dbReference>
<keyword evidence="5" id="KW-0274">FAD</keyword>
<dbReference type="InterPro" id="IPR036318">
    <property type="entry name" value="FAD-bd_PCMH-like_sf"/>
</dbReference>
<evidence type="ECO:0000256" key="4">
    <source>
        <dbReference type="ARBA" id="ARBA00022729"/>
    </source>
</evidence>
<dbReference type="InterPro" id="IPR006094">
    <property type="entry name" value="Oxid_FAD_bind_N"/>
</dbReference>
<proteinExistence type="inferred from homology"/>
<dbReference type="Gene3D" id="3.30.465.10">
    <property type="match status" value="1"/>
</dbReference>
<feature type="chain" id="PRO_5032364334" description="FAD-binding PCMH-type domain-containing protein" evidence="8">
    <location>
        <begin position="25"/>
        <end position="643"/>
    </location>
</feature>
<evidence type="ECO:0000256" key="2">
    <source>
        <dbReference type="ARBA" id="ARBA00005466"/>
    </source>
</evidence>
<organism evidence="10 11">
    <name type="scientific">Tetracentron sinense</name>
    <name type="common">Spur-leaf</name>
    <dbReference type="NCBI Taxonomy" id="13715"/>
    <lineage>
        <taxon>Eukaryota</taxon>
        <taxon>Viridiplantae</taxon>
        <taxon>Streptophyta</taxon>
        <taxon>Embryophyta</taxon>
        <taxon>Tracheophyta</taxon>
        <taxon>Spermatophyta</taxon>
        <taxon>Magnoliopsida</taxon>
        <taxon>Trochodendrales</taxon>
        <taxon>Trochodendraceae</taxon>
        <taxon>Tetracentron</taxon>
    </lineage>
</organism>
<dbReference type="AlphaFoldDB" id="A0A834ZA05"/>
<evidence type="ECO:0000256" key="6">
    <source>
        <dbReference type="ARBA" id="ARBA00023157"/>
    </source>
</evidence>
<comment type="cofactor">
    <cofactor evidence="1">
        <name>FAD</name>
        <dbReference type="ChEBI" id="CHEBI:57692"/>
    </cofactor>
</comment>
<dbReference type="SUPFAM" id="SSF56176">
    <property type="entry name" value="FAD-binding/transporter-associated domain-like"/>
    <property type="match status" value="1"/>
</dbReference>
<dbReference type="GO" id="GO:0071949">
    <property type="term" value="F:FAD binding"/>
    <property type="evidence" value="ECO:0007669"/>
    <property type="project" value="InterPro"/>
</dbReference>
<dbReference type="EMBL" id="JABCRI010000007">
    <property type="protein sequence ID" value="KAF8403664.1"/>
    <property type="molecule type" value="Genomic_DNA"/>
</dbReference>
<dbReference type="InterPro" id="IPR016169">
    <property type="entry name" value="FAD-bd_PCMH_sub2"/>
</dbReference>
<dbReference type="InterPro" id="IPR016166">
    <property type="entry name" value="FAD-bd_PCMH"/>
</dbReference>
<comment type="similarity">
    <text evidence="2">Belongs to the oxygen-dependent FAD-linked oxidoreductase family.</text>
</comment>
<gene>
    <name evidence="10" type="ORF">HHK36_011768</name>
</gene>
<evidence type="ECO:0000313" key="11">
    <source>
        <dbReference type="Proteomes" id="UP000655225"/>
    </source>
</evidence>
<dbReference type="OMA" id="NEAPWEE"/>
<feature type="signal peptide" evidence="8">
    <location>
        <begin position="1"/>
        <end position="24"/>
    </location>
</feature>
<dbReference type="Gene3D" id="3.30.43.10">
    <property type="entry name" value="Uridine Diphospho-n-acetylenolpyruvylglucosamine Reductase, domain 2"/>
    <property type="match status" value="1"/>
</dbReference>
<evidence type="ECO:0000256" key="3">
    <source>
        <dbReference type="ARBA" id="ARBA00022630"/>
    </source>
</evidence>
<accession>A0A834ZA05</accession>
<dbReference type="InterPro" id="IPR012951">
    <property type="entry name" value="BBE"/>
</dbReference>
<dbReference type="InterPro" id="IPR016167">
    <property type="entry name" value="FAD-bd_PCMH_sub1"/>
</dbReference>
<keyword evidence="4 8" id="KW-0732">Signal</keyword>
<sequence>MASLGSASLILFSIFLLSVPLATSNSISENFLKCLSHYSKSSIPISKYVYTPNNSSYLSVLQSSIQNLRFLSSTNPKPQFIITPVHESHVQASVICSKKHALQIRVRSGGHDYEGLSYLSNVPFVIIDLVNLRAIDVNVKDNTAWVQAGATIGEVYYQIAVKSNTHGFPAGICPTVGVGGLLTGGGLGTMIRKYGLASDNILDAFLVDANGRILNRKSMGEDLFWAIRGGGGVSFGVILSWKIRLVPVPPTVTVFTVTKTLQEGATKLTHRWQEIAHKFHEGLFMRLIIQAADGENKGETTIQVSFESLFLGGLKKLLPLMEKSFPELGLKAEDCTETSWINSTLYFANYRNGESIDVLKNRTLQPKNIYKNKSDFVKEAISEVELEEMWKVLLEGEIIPLLIWDPFGGRMSKIPESETPFPHRAGNLYNIQYVMQWEEGGSKASEKHIERMREVYKFMAPYVSKSPRTAYLNYRDLDLGINEEGSNTSYSKASVWGRKYFKNNFKRLALVKSKVDPGCLIYELFSSLKFGKIEELCNIASIPKVIDMLLFKAIEELNNIAEHAKQRHHIIGQYVVGHKGLVQDLSTKDQGTKTVAKVAEGADVSVAKATMGFTKEELWQSCGSHRCFIRLSFLQKELQELME</sequence>
<feature type="domain" description="FAD-binding PCMH-type" evidence="9">
    <location>
        <begin position="74"/>
        <end position="248"/>
    </location>
</feature>
<evidence type="ECO:0000259" key="9">
    <source>
        <dbReference type="PROSITE" id="PS51387"/>
    </source>
</evidence>
<dbReference type="Pfam" id="PF08031">
    <property type="entry name" value="BBE"/>
    <property type="match status" value="1"/>
</dbReference>
<dbReference type="PANTHER" id="PTHR32448">
    <property type="entry name" value="OS08G0158400 PROTEIN"/>
    <property type="match status" value="1"/>
</dbReference>
<dbReference type="FunFam" id="3.30.43.10:FF:000004">
    <property type="entry name" value="Berberine bridge enzyme-like 15"/>
    <property type="match status" value="1"/>
</dbReference>
<keyword evidence="6" id="KW-1015">Disulfide bond</keyword>
<reference evidence="10 11" key="1">
    <citation type="submission" date="2020-04" db="EMBL/GenBank/DDBJ databases">
        <title>Plant Genome Project.</title>
        <authorList>
            <person name="Zhang R.-G."/>
        </authorList>
    </citation>
    <scope>NUCLEOTIDE SEQUENCE [LARGE SCALE GENOMIC DNA]</scope>
    <source>
        <strain evidence="10">YNK0</strain>
        <tissue evidence="10">Leaf</tissue>
    </source>
</reference>
<name>A0A834ZA05_TETSI</name>
<comment type="caution">
    <text evidence="10">The sequence shown here is derived from an EMBL/GenBank/DDBJ whole genome shotgun (WGS) entry which is preliminary data.</text>
</comment>
<dbReference type="OrthoDB" id="407275at2759"/>
<dbReference type="Gene3D" id="3.40.462.20">
    <property type="match status" value="1"/>
</dbReference>
<evidence type="ECO:0000313" key="10">
    <source>
        <dbReference type="EMBL" id="KAF8403664.1"/>
    </source>
</evidence>
<keyword evidence="7" id="KW-0325">Glycoprotein</keyword>